<proteinExistence type="inferred from homology"/>
<evidence type="ECO:0000256" key="6">
    <source>
        <dbReference type="ARBA" id="ARBA00022723"/>
    </source>
</evidence>
<evidence type="ECO:0000256" key="7">
    <source>
        <dbReference type="ARBA" id="ARBA00022857"/>
    </source>
</evidence>
<evidence type="ECO:0000256" key="8">
    <source>
        <dbReference type="ARBA" id="ARBA00023004"/>
    </source>
</evidence>
<comment type="catalytic activity">
    <reaction evidence="10">
        <text>2 nitric oxide + NADH + 2 O2 = 2 nitrate + NAD(+) + H(+)</text>
        <dbReference type="Rhea" id="RHEA:19469"/>
        <dbReference type="ChEBI" id="CHEBI:15378"/>
        <dbReference type="ChEBI" id="CHEBI:15379"/>
        <dbReference type="ChEBI" id="CHEBI:16480"/>
        <dbReference type="ChEBI" id="CHEBI:17632"/>
        <dbReference type="ChEBI" id="CHEBI:57540"/>
        <dbReference type="ChEBI" id="CHEBI:57945"/>
        <dbReference type="EC" id="1.14.12.17"/>
    </reaction>
</comment>
<dbReference type="GO" id="GO:0046210">
    <property type="term" value="P:nitric oxide catabolic process"/>
    <property type="evidence" value="ECO:0007669"/>
    <property type="project" value="TreeGrafter"/>
</dbReference>
<keyword evidence="4 12" id="KW-0349">Heme</keyword>
<feature type="domain" description="FAD-binding FR-type" evidence="14">
    <location>
        <begin position="147"/>
        <end position="254"/>
    </location>
</feature>
<dbReference type="InterPro" id="IPR017927">
    <property type="entry name" value="FAD-bd_FR_type"/>
</dbReference>
<dbReference type="InterPro" id="IPR009050">
    <property type="entry name" value="Globin-like_sf"/>
</dbReference>
<dbReference type="CDD" id="cd06184">
    <property type="entry name" value="flavohem_like_fad_nad_binding"/>
    <property type="match status" value="1"/>
</dbReference>
<evidence type="ECO:0000313" key="15">
    <source>
        <dbReference type="EMBL" id="KYH13623.1"/>
    </source>
</evidence>
<evidence type="ECO:0000256" key="2">
    <source>
        <dbReference type="ARBA" id="ARBA00006401"/>
    </source>
</evidence>
<dbReference type="PROSITE" id="PS01033">
    <property type="entry name" value="GLOBIN"/>
    <property type="match status" value="1"/>
</dbReference>
<dbReference type="GO" id="GO:0008941">
    <property type="term" value="F:nitric oxide dioxygenase NAD(P)H activity"/>
    <property type="evidence" value="ECO:0007669"/>
    <property type="project" value="UniProtKB-EC"/>
</dbReference>
<dbReference type="EMBL" id="LUGM01000002">
    <property type="protein sequence ID" value="KYH13623.1"/>
    <property type="molecule type" value="Genomic_DNA"/>
</dbReference>
<dbReference type="RefSeq" id="WP_061853854.1">
    <property type="nucleotide sequence ID" value="NZ_LUGM01000002.1"/>
</dbReference>
<dbReference type="Pfam" id="PF00175">
    <property type="entry name" value="NAD_binding_1"/>
    <property type="match status" value="1"/>
</dbReference>
<dbReference type="GO" id="GO:0005344">
    <property type="term" value="F:oxygen carrier activity"/>
    <property type="evidence" value="ECO:0007669"/>
    <property type="project" value="UniProtKB-KW"/>
</dbReference>
<dbReference type="Gene3D" id="3.40.50.80">
    <property type="entry name" value="Nucleotide-binding domain of ferredoxin-NADP reductase (FNR) module"/>
    <property type="match status" value="1"/>
</dbReference>
<dbReference type="InterPro" id="IPR039261">
    <property type="entry name" value="FNR_nucleotide-bd"/>
</dbReference>
<dbReference type="SUPFAM" id="SSF46458">
    <property type="entry name" value="Globin-like"/>
    <property type="match status" value="1"/>
</dbReference>
<dbReference type="SUPFAM" id="SSF52343">
    <property type="entry name" value="Ferredoxin reductase-like, C-terminal NADP-linked domain"/>
    <property type="match status" value="1"/>
</dbReference>
<dbReference type="InterPro" id="IPR000971">
    <property type="entry name" value="Globin"/>
</dbReference>
<dbReference type="GO" id="GO:0071500">
    <property type="term" value="P:cellular response to nitrosative stress"/>
    <property type="evidence" value="ECO:0007669"/>
    <property type="project" value="TreeGrafter"/>
</dbReference>
<evidence type="ECO:0000259" key="13">
    <source>
        <dbReference type="PROSITE" id="PS01033"/>
    </source>
</evidence>
<dbReference type="AlphaFoldDB" id="A0A151A2T2"/>
<dbReference type="SUPFAM" id="SSF63380">
    <property type="entry name" value="Riboflavin synthase domain-like"/>
    <property type="match status" value="1"/>
</dbReference>
<evidence type="ECO:0000256" key="5">
    <source>
        <dbReference type="ARBA" id="ARBA00022621"/>
    </source>
</evidence>
<organism evidence="15 16">
    <name type="scientific">Staphylococcus kloosii</name>
    <dbReference type="NCBI Taxonomy" id="29384"/>
    <lineage>
        <taxon>Bacteria</taxon>
        <taxon>Bacillati</taxon>
        <taxon>Bacillota</taxon>
        <taxon>Bacilli</taxon>
        <taxon>Bacillales</taxon>
        <taxon>Staphylococcaceae</taxon>
        <taxon>Staphylococcus</taxon>
    </lineage>
</organism>
<comment type="similarity">
    <text evidence="2">In the C-terminal section; belongs to the flavoprotein pyridine nucleotide cytochrome reductase family.</text>
</comment>
<gene>
    <name evidence="15" type="ORF">A0131_02210</name>
</gene>
<evidence type="ECO:0000313" key="16">
    <source>
        <dbReference type="Proteomes" id="UP000075418"/>
    </source>
</evidence>
<dbReference type="GO" id="GO:0019825">
    <property type="term" value="F:oxygen binding"/>
    <property type="evidence" value="ECO:0007669"/>
    <property type="project" value="InterPro"/>
</dbReference>
<evidence type="ECO:0000256" key="1">
    <source>
        <dbReference type="ARBA" id="ARBA00001970"/>
    </source>
</evidence>
<evidence type="ECO:0000256" key="3">
    <source>
        <dbReference type="ARBA" id="ARBA00012229"/>
    </source>
</evidence>
<dbReference type="GO" id="GO:0071949">
    <property type="term" value="F:FAD binding"/>
    <property type="evidence" value="ECO:0007669"/>
    <property type="project" value="TreeGrafter"/>
</dbReference>
<evidence type="ECO:0000256" key="11">
    <source>
        <dbReference type="ARBA" id="ARBA00049433"/>
    </source>
</evidence>
<dbReference type="PRINTS" id="PR00409">
    <property type="entry name" value="PHDIOXRDTASE"/>
</dbReference>
<dbReference type="EC" id="1.14.12.17" evidence="3"/>
<dbReference type="Pfam" id="PF00970">
    <property type="entry name" value="FAD_binding_6"/>
    <property type="match status" value="1"/>
</dbReference>
<evidence type="ECO:0000259" key="14">
    <source>
        <dbReference type="PROSITE" id="PS51384"/>
    </source>
</evidence>
<dbReference type="PANTHER" id="PTHR43396:SF3">
    <property type="entry name" value="FLAVOHEMOPROTEIN"/>
    <property type="match status" value="1"/>
</dbReference>
<dbReference type="FunFam" id="1.10.490.10:FF:000003">
    <property type="entry name" value="Flavohemoprotein"/>
    <property type="match status" value="1"/>
</dbReference>
<keyword evidence="5 12" id="KW-0561">Oxygen transport</keyword>
<comment type="caution">
    <text evidence="15">The sequence shown here is derived from an EMBL/GenBank/DDBJ whole genome shotgun (WGS) entry which is preliminary data.</text>
</comment>
<protein>
    <recommendedName>
        <fullName evidence="3">nitric oxide dioxygenase</fullName>
        <ecNumber evidence="3">1.14.12.17</ecNumber>
    </recommendedName>
</protein>
<feature type="domain" description="Globin" evidence="13">
    <location>
        <begin position="1"/>
        <end position="138"/>
    </location>
</feature>
<dbReference type="Proteomes" id="UP000075418">
    <property type="component" value="Unassembled WGS sequence"/>
</dbReference>
<name>A0A151A2T2_9STAP</name>
<dbReference type="InterPro" id="IPR008333">
    <property type="entry name" value="Cbr1-like_FAD-bd_dom"/>
</dbReference>
<keyword evidence="9" id="KW-0520">NAD</keyword>
<dbReference type="GO" id="GO:0046872">
    <property type="term" value="F:metal ion binding"/>
    <property type="evidence" value="ECO:0007669"/>
    <property type="project" value="UniProtKB-KW"/>
</dbReference>
<evidence type="ECO:0000256" key="4">
    <source>
        <dbReference type="ARBA" id="ARBA00022617"/>
    </source>
</evidence>
<keyword evidence="15" id="KW-0560">Oxidoreductase</keyword>
<keyword evidence="8" id="KW-0408">Iron</keyword>
<dbReference type="Gene3D" id="2.40.30.10">
    <property type="entry name" value="Translation factors"/>
    <property type="match status" value="1"/>
</dbReference>
<evidence type="ECO:0000256" key="12">
    <source>
        <dbReference type="RuleBase" id="RU000356"/>
    </source>
</evidence>
<dbReference type="Gene3D" id="1.10.490.10">
    <property type="entry name" value="Globins"/>
    <property type="match status" value="1"/>
</dbReference>
<evidence type="ECO:0000256" key="10">
    <source>
        <dbReference type="ARBA" id="ARBA00048649"/>
    </source>
</evidence>
<keyword evidence="12" id="KW-0813">Transport</keyword>
<keyword evidence="7" id="KW-0521">NADP</keyword>
<reference evidence="15 16" key="1">
    <citation type="submission" date="2016-02" db="EMBL/GenBank/DDBJ databases">
        <title>Draft genome sequence of hydrocarbon degrading Staphylococcus saprophyticus Strain CNV2, isolated from crude-oil contaminated soil from Noonmati Oil Refinery, Guwahati, Assam, India.</title>
        <authorList>
            <person name="Mukherjee A."/>
            <person name="Chettri B."/>
            <person name="Langpoklakpam J."/>
            <person name="Singh A.K."/>
            <person name="Chattopadhyay D.J."/>
        </authorList>
    </citation>
    <scope>NUCLEOTIDE SEQUENCE [LARGE SCALE GENOMIC DNA]</scope>
    <source>
        <strain evidence="15 16">CNV2</strain>
    </source>
</reference>
<accession>A0A151A2T2</accession>
<dbReference type="InterPro" id="IPR017938">
    <property type="entry name" value="Riboflavin_synthase-like_b-brl"/>
</dbReference>
<dbReference type="GO" id="GO:0020037">
    <property type="term" value="F:heme binding"/>
    <property type="evidence" value="ECO:0007669"/>
    <property type="project" value="InterPro"/>
</dbReference>
<dbReference type="PROSITE" id="PS51384">
    <property type="entry name" value="FAD_FR"/>
    <property type="match status" value="1"/>
</dbReference>
<keyword evidence="6" id="KW-0479">Metal-binding</keyword>
<comment type="catalytic activity">
    <reaction evidence="11">
        <text>2 nitric oxide + NADPH + 2 O2 = 2 nitrate + NADP(+) + H(+)</text>
        <dbReference type="Rhea" id="RHEA:19465"/>
        <dbReference type="ChEBI" id="CHEBI:15378"/>
        <dbReference type="ChEBI" id="CHEBI:15379"/>
        <dbReference type="ChEBI" id="CHEBI:16480"/>
        <dbReference type="ChEBI" id="CHEBI:17632"/>
        <dbReference type="ChEBI" id="CHEBI:57783"/>
        <dbReference type="ChEBI" id="CHEBI:58349"/>
        <dbReference type="EC" id="1.14.12.17"/>
    </reaction>
</comment>
<comment type="similarity">
    <text evidence="12">Belongs to the globin family.</text>
</comment>
<dbReference type="InterPro" id="IPR001433">
    <property type="entry name" value="OxRdtase_FAD/NAD-bd"/>
</dbReference>
<keyword evidence="15" id="KW-0223">Dioxygenase</keyword>
<dbReference type="Pfam" id="PF00042">
    <property type="entry name" value="Globin"/>
    <property type="match status" value="1"/>
</dbReference>
<dbReference type="InterPro" id="IPR012292">
    <property type="entry name" value="Globin/Proto"/>
</dbReference>
<dbReference type="PANTHER" id="PTHR43396">
    <property type="entry name" value="FLAVOHEMOPROTEIN"/>
    <property type="match status" value="1"/>
</dbReference>
<sequence>MLTEKEIQTIRETVPLLKEHGQTITSKFYNRLFIEHPELKNIFNQTNQKKGLQSSALAMAVLAAAEHIDDLSPIVPVIMPVVYKHCALQVLPEHYPIVGENLLWAIKEVTGLTDDSEVIQTWGKAYQEIADAFIGLEKQVYEQMAWSGFKPFEVTNINQETSIIKSFTVKSDDIDLSQFTPGQYITVDIDSPKLPYNAKRHYSIVDGGKDYLTFGVRRDVSEGHEGEVSTILHDDVEIGDTISLSAPVGGFGIVNSENNQLFLGSGVGVTPLVSMFRQAVSEHTPSTFVQVTSDSDNVAFEEVLKTIEQQDDNSNLQLHYRDTDGYIKAEDLKQLIDENTEIYVCGGQSFINSMIVNLQTLNVPESKIHFETFVPRLSFAV</sequence>
<comment type="cofactor">
    <cofactor evidence="1">
        <name>heme b</name>
        <dbReference type="ChEBI" id="CHEBI:60344"/>
    </cofactor>
</comment>
<evidence type="ECO:0000256" key="9">
    <source>
        <dbReference type="ARBA" id="ARBA00023027"/>
    </source>
</evidence>